<dbReference type="InterPro" id="IPR006619">
    <property type="entry name" value="PGRP_domain_met/bac"/>
</dbReference>
<dbReference type="PANTHER" id="PTHR11022:SF74">
    <property type="entry name" value="PEPTIDOGLYCAN-RECOGNITION PROTEIN SA"/>
    <property type="match status" value="1"/>
</dbReference>
<dbReference type="GO" id="GO:0008745">
    <property type="term" value="F:N-acetylmuramoyl-L-alanine amidase activity"/>
    <property type="evidence" value="ECO:0007669"/>
    <property type="project" value="InterPro"/>
</dbReference>
<dbReference type="SUPFAM" id="SSF55846">
    <property type="entry name" value="N-acetylmuramoyl-L-alanine amidase-like"/>
    <property type="match status" value="1"/>
</dbReference>
<keyword evidence="9" id="KW-1185">Reference proteome</keyword>
<evidence type="ECO:0000256" key="3">
    <source>
        <dbReference type="ARBA" id="ARBA00022859"/>
    </source>
</evidence>
<keyword evidence="5" id="KW-1133">Transmembrane helix</keyword>
<dbReference type="Pfam" id="PF01510">
    <property type="entry name" value="Amidase_2"/>
    <property type="match status" value="1"/>
</dbReference>
<comment type="caution">
    <text evidence="8">The sequence shown here is derived from an EMBL/GenBank/DDBJ whole genome shotgun (WGS) entry which is preliminary data.</text>
</comment>
<dbReference type="AlphaFoldDB" id="A0AAN7V6M9"/>
<gene>
    <name evidence="8" type="ORF">RI129_009047</name>
</gene>
<feature type="compositionally biased region" description="Polar residues" evidence="4">
    <location>
        <begin position="117"/>
        <end position="127"/>
    </location>
</feature>
<evidence type="ECO:0000259" key="6">
    <source>
        <dbReference type="SMART" id="SM00644"/>
    </source>
</evidence>
<dbReference type="Proteomes" id="UP001329430">
    <property type="component" value="Chromosome 6"/>
</dbReference>
<feature type="region of interest" description="Disordered" evidence="4">
    <location>
        <begin position="102"/>
        <end position="127"/>
    </location>
</feature>
<evidence type="ECO:0000259" key="7">
    <source>
        <dbReference type="SMART" id="SM00701"/>
    </source>
</evidence>
<reference evidence="8 9" key="1">
    <citation type="journal article" date="2024" name="Insects">
        <title>An Improved Chromosome-Level Genome Assembly of the Firefly Pyrocoelia pectoralis.</title>
        <authorList>
            <person name="Fu X."/>
            <person name="Meyer-Rochow V.B."/>
            <person name="Ballantyne L."/>
            <person name="Zhu X."/>
        </authorList>
    </citation>
    <scope>NUCLEOTIDE SEQUENCE [LARGE SCALE GENOMIC DNA]</scope>
    <source>
        <strain evidence="8">XCY_ONT2</strain>
    </source>
</reference>
<dbReference type="InterPro" id="IPR015510">
    <property type="entry name" value="PGRP"/>
</dbReference>
<name>A0AAN7V6M9_9COLE</name>
<keyword evidence="5" id="KW-0812">Transmembrane</keyword>
<protein>
    <submittedName>
        <fullName evidence="8">Uncharacterized protein</fullName>
    </submittedName>
</protein>
<keyword evidence="2" id="KW-0399">Innate immunity</keyword>
<feature type="transmembrane region" description="Helical" evidence="5">
    <location>
        <begin position="151"/>
        <end position="173"/>
    </location>
</feature>
<feature type="domain" description="Peptidoglycan recognition protein family" evidence="7">
    <location>
        <begin position="201"/>
        <end position="338"/>
    </location>
</feature>
<organism evidence="8 9">
    <name type="scientific">Pyrocoelia pectoralis</name>
    <dbReference type="NCBI Taxonomy" id="417401"/>
    <lineage>
        <taxon>Eukaryota</taxon>
        <taxon>Metazoa</taxon>
        <taxon>Ecdysozoa</taxon>
        <taxon>Arthropoda</taxon>
        <taxon>Hexapoda</taxon>
        <taxon>Insecta</taxon>
        <taxon>Pterygota</taxon>
        <taxon>Neoptera</taxon>
        <taxon>Endopterygota</taxon>
        <taxon>Coleoptera</taxon>
        <taxon>Polyphaga</taxon>
        <taxon>Elateriformia</taxon>
        <taxon>Elateroidea</taxon>
        <taxon>Lampyridae</taxon>
        <taxon>Lampyrinae</taxon>
        <taxon>Pyrocoelia</taxon>
    </lineage>
</organism>
<dbReference type="GO" id="GO:0009253">
    <property type="term" value="P:peptidoglycan catabolic process"/>
    <property type="evidence" value="ECO:0007669"/>
    <property type="project" value="InterPro"/>
</dbReference>
<accession>A0AAN7V6M9</accession>
<dbReference type="InterPro" id="IPR002502">
    <property type="entry name" value="Amidase_domain"/>
</dbReference>
<keyword evidence="5" id="KW-0472">Membrane</keyword>
<dbReference type="CDD" id="cd06583">
    <property type="entry name" value="PGRP"/>
    <property type="match status" value="1"/>
</dbReference>
<proteinExistence type="inferred from homology"/>
<keyword evidence="3" id="KW-0391">Immunity</keyword>
<evidence type="ECO:0000313" key="9">
    <source>
        <dbReference type="Proteomes" id="UP001329430"/>
    </source>
</evidence>
<feature type="domain" description="N-acetylmuramoyl-L-alanine amidase" evidence="6">
    <location>
        <begin position="213"/>
        <end position="344"/>
    </location>
</feature>
<dbReference type="SMART" id="SM00701">
    <property type="entry name" value="PGRP"/>
    <property type="match status" value="1"/>
</dbReference>
<feature type="compositionally biased region" description="Basic and acidic residues" evidence="4">
    <location>
        <begin position="102"/>
        <end position="116"/>
    </location>
</feature>
<evidence type="ECO:0000313" key="8">
    <source>
        <dbReference type="EMBL" id="KAK5642880.1"/>
    </source>
</evidence>
<dbReference type="EMBL" id="JAVRBK010000006">
    <property type="protein sequence ID" value="KAK5642880.1"/>
    <property type="molecule type" value="Genomic_DNA"/>
</dbReference>
<sequence>MASVATNVSKVTKVTVGDNELSLHPFVMDSVKTSVVPRSCSESSDENCDDDEEEEWSDQLAVRNTGLSPSSTVHIEHSTDVVIGPVTQFHGPVTIYQNVKTEDKQISEGAPEKSKTDFSSNPIKSNLTNHELPKKQHLLAEVLEKTSSKRLVLYSLIVISALILVAFGITLSLKIFTKTNRYDDTSMPESCVDVTASNGNLTFYSKEQWGAESVTADMELLKHPVDYAVIAHSAGSCCESFENCSIRVKNMQGMHIPKSNDIWYNFLIGGDGAIYVGRGWNVKPAEGNNAIVIAFIGDFEKNRLPSIMLWALKELLVAGVEMHKLKSDYKLISHKQTKPTLSPGINVYEAISRLPHFFTGAVKLSNTQ</sequence>
<dbReference type="InterPro" id="IPR036505">
    <property type="entry name" value="Amidase/PGRP_sf"/>
</dbReference>
<dbReference type="GO" id="GO:0008270">
    <property type="term" value="F:zinc ion binding"/>
    <property type="evidence" value="ECO:0007669"/>
    <property type="project" value="InterPro"/>
</dbReference>
<comment type="similarity">
    <text evidence="1">Belongs to the N-acetylmuramoyl-L-alanine amidase 2 family.</text>
</comment>
<evidence type="ECO:0000256" key="5">
    <source>
        <dbReference type="SAM" id="Phobius"/>
    </source>
</evidence>
<dbReference type="GO" id="GO:0045087">
    <property type="term" value="P:innate immune response"/>
    <property type="evidence" value="ECO:0007669"/>
    <property type="project" value="UniProtKB-KW"/>
</dbReference>
<evidence type="ECO:0000256" key="2">
    <source>
        <dbReference type="ARBA" id="ARBA00022588"/>
    </source>
</evidence>
<dbReference type="SMART" id="SM00644">
    <property type="entry name" value="Ami_2"/>
    <property type="match status" value="1"/>
</dbReference>
<dbReference type="Gene3D" id="3.40.80.10">
    <property type="entry name" value="Peptidoglycan recognition protein-like"/>
    <property type="match status" value="1"/>
</dbReference>
<evidence type="ECO:0000256" key="4">
    <source>
        <dbReference type="SAM" id="MobiDB-lite"/>
    </source>
</evidence>
<dbReference type="PANTHER" id="PTHR11022">
    <property type="entry name" value="PEPTIDOGLYCAN RECOGNITION PROTEIN"/>
    <property type="match status" value="1"/>
</dbReference>
<evidence type="ECO:0000256" key="1">
    <source>
        <dbReference type="ARBA" id="ARBA00007553"/>
    </source>
</evidence>